<dbReference type="Pfam" id="PF21016">
    <property type="entry name" value="RlmN_N"/>
    <property type="match status" value="1"/>
</dbReference>
<dbReference type="GO" id="GO:0019843">
    <property type="term" value="F:rRNA binding"/>
    <property type="evidence" value="ECO:0007669"/>
    <property type="project" value="UniProtKB-UniRule"/>
</dbReference>
<keyword evidence="11 14" id="KW-0408">Iron</keyword>
<comment type="caution">
    <text evidence="14">Lacks conserved residue(s) required for the propagation of feature annotation.</text>
</comment>
<dbReference type="SUPFAM" id="SSF102114">
    <property type="entry name" value="Radical SAM enzymes"/>
    <property type="match status" value="1"/>
</dbReference>
<dbReference type="SFLD" id="SFLDG01062">
    <property type="entry name" value="methyltransferase_(Class_A)"/>
    <property type="match status" value="1"/>
</dbReference>
<dbReference type="GO" id="GO:0005737">
    <property type="term" value="C:cytoplasm"/>
    <property type="evidence" value="ECO:0007669"/>
    <property type="project" value="UniProtKB-SubCell"/>
</dbReference>
<dbReference type="RefSeq" id="WP_012547630.1">
    <property type="nucleotide sequence ID" value="NZ_VTFL01000004.1"/>
</dbReference>
<evidence type="ECO:0000256" key="13">
    <source>
        <dbReference type="ARBA" id="ARBA00023157"/>
    </source>
</evidence>
<dbReference type="Gene3D" id="3.20.20.70">
    <property type="entry name" value="Aldolase class I"/>
    <property type="match status" value="1"/>
</dbReference>
<keyword evidence="9 14" id="KW-0819">tRNA processing</keyword>
<dbReference type="EMBL" id="DTDV01000007">
    <property type="protein sequence ID" value="HGK23448.1"/>
    <property type="molecule type" value="Genomic_DNA"/>
</dbReference>
<dbReference type="PANTHER" id="PTHR30544">
    <property type="entry name" value="23S RRNA METHYLTRANSFERASE"/>
    <property type="match status" value="1"/>
</dbReference>
<accession>A0A7C3PRS1</accession>
<evidence type="ECO:0000256" key="2">
    <source>
        <dbReference type="ARBA" id="ARBA00007544"/>
    </source>
</evidence>
<dbReference type="SMR" id="A0A7C3PRS1"/>
<keyword evidence="3 14" id="KW-0004">4Fe-4S</keyword>
<dbReference type="InterPro" id="IPR048641">
    <property type="entry name" value="RlmN_N"/>
</dbReference>
<feature type="binding site" evidence="14">
    <location>
        <position position="290"/>
    </location>
    <ligand>
        <name>S-adenosyl-L-methionine</name>
        <dbReference type="ChEBI" id="CHEBI:59789"/>
    </ligand>
</feature>
<dbReference type="InterPro" id="IPR027492">
    <property type="entry name" value="RNA_MTrfase_RlmN"/>
</dbReference>
<evidence type="ECO:0000256" key="1">
    <source>
        <dbReference type="ARBA" id="ARBA00004496"/>
    </source>
</evidence>
<dbReference type="AlphaFoldDB" id="A0A7C3PRS1"/>
<dbReference type="PANTHER" id="PTHR30544:SF5">
    <property type="entry name" value="RADICAL SAM CORE DOMAIN-CONTAINING PROTEIN"/>
    <property type="match status" value="1"/>
</dbReference>
<feature type="binding site" evidence="14">
    <location>
        <position position="191"/>
    </location>
    <ligand>
        <name>S-adenosyl-L-methionine</name>
        <dbReference type="ChEBI" id="CHEBI:59789"/>
    </ligand>
</feature>
<dbReference type="EC" id="2.1.1.192" evidence="14"/>
<keyword evidence="5 14" id="KW-0698">rRNA processing</keyword>
<dbReference type="OMA" id="GTIKWAM"/>
<dbReference type="CDD" id="cd01335">
    <property type="entry name" value="Radical_SAM"/>
    <property type="match status" value="1"/>
</dbReference>
<dbReference type="PIRSF" id="PIRSF006004">
    <property type="entry name" value="CHP00048"/>
    <property type="match status" value="1"/>
</dbReference>
<feature type="binding site" evidence="14">
    <location>
        <position position="116"/>
    </location>
    <ligand>
        <name>[4Fe-4S] cluster</name>
        <dbReference type="ChEBI" id="CHEBI:49883"/>
        <note>4Fe-4S-S-AdoMet</note>
    </ligand>
</feature>
<dbReference type="InterPro" id="IPR006638">
    <property type="entry name" value="Elp3/MiaA/NifB-like_rSAM"/>
</dbReference>
<evidence type="ECO:0000256" key="11">
    <source>
        <dbReference type="ARBA" id="ARBA00023004"/>
    </source>
</evidence>
<evidence type="ECO:0000313" key="16">
    <source>
        <dbReference type="EMBL" id="HGK23448.1"/>
    </source>
</evidence>
<dbReference type="GO" id="GO:0030488">
    <property type="term" value="P:tRNA methylation"/>
    <property type="evidence" value="ECO:0007669"/>
    <property type="project" value="UniProtKB-UniRule"/>
</dbReference>
<feature type="binding site" evidence="14">
    <location>
        <position position="109"/>
    </location>
    <ligand>
        <name>[4Fe-4S] cluster</name>
        <dbReference type="ChEBI" id="CHEBI:49883"/>
        <note>4Fe-4S-S-AdoMet</note>
    </ligand>
</feature>
<dbReference type="GO" id="GO:0070475">
    <property type="term" value="P:rRNA base methylation"/>
    <property type="evidence" value="ECO:0007669"/>
    <property type="project" value="UniProtKB-UniRule"/>
</dbReference>
<comment type="caution">
    <text evidence="16">The sequence shown here is derived from an EMBL/GenBank/DDBJ whole genome shotgun (WGS) entry which is preliminary data.</text>
</comment>
<dbReference type="InterPro" id="IPR058240">
    <property type="entry name" value="rSAM_sf"/>
</dbReference>
<evidence type="ECO:0000256" key="14">
    <source>
        <dbReference type="HAMAP-Rule" id="MF_01849"/>
    </source>
</evidence>
<comment type="function">
    <text evidence="14">Specifically methylates position 2 of adenine 2503 in 23S rRNA and position 2 of adenine 37 in tRNAs.</text>
</comment>
<evidence type="ECO:0000256" key="4">
    <source>
        <dbReference type="ARBA" id="ARBA00022490"/>
    </source>
</evidence>
<feature type="active site" description="Proton acceptor" evidence="14">
    <location>
        <position position="89"/>
    </location>
</feature>
<dbReference type="GO" id="GO:0046872">
    <property type="term" value="F:metal ion binding"/>
    <property type="evidence" value="ECO:0007669"/>
    <property type="project" value="UniProtKB-KW"/>
</dbReference>
<feature type="binding site" evidence="14">
    <location>
        <begin position="214"/>
        <end position="216"/>
    </location>
    <ligand>
        <name>S-adenosyl-L-methionine</name>
        <dbReference type="ChEBI" id="CHEBI:59789"/>
    </ligand>
</feature>
<keyword evidence="4 14" id="KW-0963">Cytoplasm</keyword>
<keyword evidence="12 14" id="KW-0411">Iron-sulfur</keyword>
<dbReference type="NCBIfam" id="TIGR00048">
    <property type="entry name" value="rRNA_mod_RlmN"/>
    <property type="match status" value="1"/>
</dbReference>
<keyword evidence="7 14" id="KW-0808">Transferase</keyword>
<evidence type="ECO:0000256" key="3">
    <source>
        <dbReference type="ARBA" id="ARBA00022485"/>
    </source>
</evidence>
<comment type="miscellaneous">
    <text evidence="14">Reaction proceeds by a ping-pong mechanism involving intermediate methylation of a conserved cysteine residue.</text>
</comment>
<dbReference type="GO" id="GO:0002935">
    <property type="term" value="F:tRNA (adenine(37)-C2)-methyltransferase activity"/>
    <property type="evidence" value="ECO:0007669"/>
    <property type="project" value="UniProtKB-UniRule"/>
</dbReference>
<keyword evidence="10 14" id="KW-0479">Metal-binding</keyword>
<dbReference type="SFLD" id="SFLDF00275">
    <property type="entry name" value="adenosine_C2_methyltransferase"/>
    <property type="match status" value="1"/>
</dbReference>
<feature type="active site" description="S-methylcysteine intermediate" evidence="14">
    <location>
        <position position="333"/>
    </location>
</feature>
<dbReference type="InterPro" id="IPR004383">
    <property type="entry name" value="rRNA_lsu_MTrfase_RlmN/Cfr"/>
</dbReference>
<gene>
    <name evidence="14 16" type="primary">rlmN</name>
    <name evidence="16" type="ORF">ENU78_03190</name>
</gene>
<keyword evidence="13 14" id="KW-1015">Disulfide bond</keyword>
<comment type="cofactor">
    <cofactor evidence="14">
        <name>[4Fe-4S] cluster</name>
        <dbReference type="ChEBI" id="CHEBI:49883"/>
    </cofactor>
    <text evidence="14">Binds 1 [4Fe-4S] cluster. The cluster is coordinated with 3 cysteines and an exchangeable S-adenosyl-L-methionine.</text>
</comment>
<evidence type="ECO:0000256" key="12">
    <source>
        <dbReference type="ARBA" id="ARBA00023014"/>
    </source>
</evidence>
<dbReference type="PROSITE" id="PS51918">
    <property type="entry name" value="RADICAL_SAM"/>
    <property type="match status" value="1"/>
</dbReference>
<proteinExistence type="inferred from homology"/>
<comment type="similarity">
    <text evidence="2 14">Belongs to the radical SAM superfamily. RlmN family.</text>
</comment>
<evidence type="ECO:0000256" key="9">
    <source>
        <dbReference type="ARBA" id="ARBA00022694"/>
    </source>
</evidence>
<evidence type="ECO:0000256" key="7">
    <source>
        <dbReference type="ARBA" id="ARBA00022679"/>
    </source>
</evidence>
<keyword evidence="8 14" id="KW-0949">S-adenosyl-L-methionine</keyword>
<dbReference type="GO" id="GO:0070040">
    <property type="term" value="F:rRNA (adenine(2503)-C2-)-methyltransferase activity"/>
    <property type="evidence" value="ECO:0007669"/>
    <property type="project" value="UniProtKB-UniRule"/>
</dbReference>
<protein>
    <recommendedName>
        <fullName evidence="14">Probable dual-specificity RNA methyltransferase RlmN</fullName>
        <ecNumber evidence="14">2.1.1.192</ecNumber>
    </recommendedName>
    <alternativeName>
        <fullName evidence="14">23S rRNA (adenine(2503)-C(2))-methyltransferase</fullName>
    </alternativeName>
    <alternativeName>
        <fullName evidence="14">23S rRNA m2A2503 methyltransferase</fullName>
    </alternativeName>
    <alternativeName>
        <fullName evidence="14">Ribosomal RNA large subunit methyltransferase N</fullName>
    </alternativeName>
    <alternativeName>
        <fullName evidence="14">tRNA (adenine(37)-C(2))-methyltransferase</fullName>
    </alternativeName>
    <alternativeName>
        <fullName evidence="14">tRNA m2A37 methyltransferase</fullName>
    </alternativeName>
</protein>
<dbReference type="InterPro" id="IPR013785">
    <property type="entry name" value="Aldolase_TIM"/>
</dbReference>
<dbReference type="InterPro" id="IPR007197">
    <property type="entry name" value="rSAM"/>
</dbReference>
<comment type="catalytic activity">
    <reaction evidence="14">
        <text>adenosine(2503) in 23S rRNA + 2 reduced [2Fe-2S]-[ferredoxin] + 2 S-adenosyl-L-methionine = 2-methyladenosine(2503) in 23S rRNA + 5'-deoxyadenosine + L-methionine + 2 oxidized [2Fe-2S]-[ferredoxin] + S-adenosyl-L-homocysteine</text>
        <dbReference type="Rhea" id="RHEA:42916"/>
        <dbReference type="Rhea" id="RHEA-COMP:10000"/>
        <dbReference type="Rhea" id="RHEA-COMP:10001"/>
        <dbReference type="Rhea" id="RHEA-COMP:10152"/>
        <dbReference type="Rhea" id="RHEA-COMP:10282"/>
        <dbReference type="ChEBI" id="CHEBI:17319"/>
        <dbReference type="ChEBI" id="CHEBI:33737"/>
        <dbReference type="ChEBI" id="CHEBI:33738"/>
        <dbReference type="ChEBI" id="CHEBI:57844"/>
        <dbReference type="ChEBI" id="CHEBI:57856"/>
        <dbReference type="ChEBI" id="CHEBI:59789"/>
        <dbReference type="ChEBI" id="CHEBI:74411"/>
        <dbReference type="ChEBI" id="CHEBI:74497"/>
        <dbReference type="EC" id="2.1.1.192"/>
    </reaction>
</comment>
<keyword evidence="6 14" id="KW-0489">Methyltransferase</keyword>
<dbReference type="Gene3D" id="1.10.150.530">
    <property type="match status" value="1"/>
</dbReference>
<sequence length="348" mass="39724">MNNILSFDIDEIRDILRGWGEPSYRADQIFDWVYKKLILNPSSMTNLPKGLRQKIAEYFSFDIPKVVKITGEGNTKKYLLELEDGENIETVLISHKNRNTVCVSVQVGCAIGCKFCATGLVGLRRNLNTHEIVGQIILIQKELFEKGDRISNVVYMGMGEPLLNYDNVVKSIRIINREWGLNIGSKHITLSTIGIVPKIYQLGEEDLKVRLAISLHAPNNELRSKIIPINKEYPIEKLLESAFYYAEKTGRRVTFEYVLIKNFNDREEHAIELAGLLKNKPVHVNLIPWNKVPEYPWETSDLKDIFKFKKILSDAGINVTLRISYGSRIKAGCGQLRALYLKSKGELK</sequence>
<dbReference type="HAMAP" id="MF_01849">
    <property type="entry name" value="RNA_methyltr_RlmN"/>
    <property type="match status" value="1"/>
</dbReference>
<dbReference type="SMART" id="SM00729">
    <property type="entry name" value="Elp3"/>
    <property type="match status" value="1"/>
</dbReference>
<dbReference type="GO" id="GO:0051539">
    <property type="term" value="F:4 iron, 4 sulfur cluster binding"/>
    <property type="evidence" value="ECO:0007669"/>
    <property type="project" value="UniProtKB-UniRule"/>
</dbReference>
<name>A0A7C3PRS1_DICTH</name>
<comment type="catalytic activity">
    <reaction evidence="14">
        <text>adenosine(37) in tRNA + 2 reduced [2Fe-2S]-[ferredoxin] + 2 S-adenosyl-L-methionine = 2-methyladenosine(37) in tRNA + 5'-deoxyadenosine + L-methionine + 2 oxidized [2Fe-2S]-[ferredoxin] + S-adenosyl-L-homocysteine</text>
        <dbReference type="Rhea" id="RHEA:43332"/>
        <dbReference type="Rhea" id="RHEA-COMP:10000"/>
        <dbReference type="Rhea" id="RHEA-COMP:10001"/>
        <dbReference type="Rhea" id="RHEA-COMP:10162"/>
        <dbReference type="Rhea" id="RHEA-COMP:10485"/>
        <dbReference type="ChEBI" id="CHEBI:17319"/>
        <dbReference type="ChEBI" id="CHEBI:33737"/>
        <dbReference type="ChEBI" id="CHEBI:33738"/>
        <dbReference type="ChEBI" id="CHEBI:57844"/>
        <dbReference type="ChEBI" id="CHEBI:57856"/>
        <dbReference type="ChEBI" id="CHEBI:59789"/>
        <dbReference type="ChEBI" id="CHEBI:74411"/>
        <dbReference type="ChEBI" id="CHEBI:74497"/>
        <dbReference type="EC" id="2.1.1.192"/>
    </reaction>
</comment>
<dbReference type="FunFam" id="3.20.20.70:FF:000014">
    <property type="entry name" value="Probable dual-specificity RNA methyltransferase RlmN"/>
    <property type="match status" value="1"/>
</dbReference>
<comment type="subcellular location">
    <subcellularLocation>
        <location evidence="1 14">Cytoplasm</location>
    </subcellularLocation>
</comment>
<dbReference type="Pfam" id="PF04055">
    <property type="entry name" value="Radical_SAM"/>
    <property type="match status" value="1"/>
</dbReference>
<dbReference type="SFLD" id="SFLDS00029">
    <property type="entry name" value="Radical_SAM"/>
    <property type="match status" value="1"/>
</dbReference>
<organism evidence="16">
    <name type="scientific">Dictyoglomus thermophilum</name>
    <dbReference type="NCBI Taxonomy" id="14"/>
    <lineage>
        <taxon>Bacteria</taxon>
        <taxon>Pseudomonadati</taxon>
        <taxon>Dictyoglomota</taxon>
        <taxon>Dictyoglomia</taxon>
        <taxon>Dictyoglomales</taxon>
        <taxon>Dictyoglomaceae</taxon>
        <taxon>Dictyoglomus</taxon>
    </lineage>
</organism>
<evidence type="ECO:0000259" key="15">
    <source>
        <dbReference type="PROSITE" id="PS51918"/>
    </source>
</evidence>
<feature type="binding site" evidence="14">
    <location>
        <position position="113"/>
    </location>
    <ligand>
        <name>[4Fe-4S] cluster</name>
        <dbReference type="ChEBI" id="CHEBI:49883"/>
        <note>4Fe-4S-S-AdoMet</note>
    </ligand>
</feature>
<evidence type="ECO:0000256" key="6">
    <source>
        <dbReference type="ARBA" id="ARBA00022603"/>
    </source>
</evidence>
<dbReference type="GO" id="GO:0000049">
    <property type="term" value="F:tRNA binding"/>
    <property type="evidence" value="ECO:0007669"/>
    <property type="project" value="UniProtKB-UniRule"/>
</dbReference>
<feature type="domain" description="Radical SAM core" evidence="15">
    <location>
        <begin position="95"/>
        <end position="328"/>
    </location>
</feature>
<feature type="binding site" evidence="14">
    <location>
        <begin position="159"/>
        <end position="160"/>
    </location>
    <ligand>
        <name>S-adenosyl-L-methionine</name>
        <dbReference type="ChEBI" id="CHEBI:59789"/>
    </ligand>
</feature>
<evidence type="ECO:0000256" key="10">
    <source>
        <dbReference type="ARBA" id="ARBA00022723"/>
    </source>
</evidence>
<reference evidence="16" key="1">
    <citation type="journal article" date="2020" name="mSystems">
        <title>Genome- and Community-Level Interaction Insights into Carbon Utilization and Element Cycling Functions of Hydrothermarchaeota in Hydrothermal Sediment.</title>
        <authorList>
            <person name="Zhou Z."/>
            <person name="Liu Y."/>
            <person name="Xu W."/>
            <person name="Pan J."/>
            <person name="Luo Z.H."/>
            <person name="Li M."/>
        </authorList>
    </citation>
    <scope>NUCLEOTIDE SEQUENCE [LARGE SCALE GENOMIC DNA]</scope>
    <source>
        <strain evidence="16">SpSt-70</strain>
    </source>
</reference>
<dbReference type="InterPro" id="IPR040072">
    <property type="entry name" value="Methyltransferase_A"/>
</dbReference>
<evidence type="ECO:0000256" key="5">
    <source>
        <dbReference type="ARBA" id="ARBA00022552"/>
    </source>
</evidence>
<evidence type="ECO:0000256" key="8">
    <source>
        <dbReference type="ARBA" id="ARBA00022691"/>
    </source>
</evidence>